<evidence type="ECO:0000313" key="3">
    <source>
        <dbReference type="EMBL" id="KAG8462642.1"/>
    </source>
</evidence>
<proteinExistence type="predicted"/>
<dbReference type="AlphaFoldDB" id="A0A8J5XF30"/>
<sequence>MAPAGRWLCALLFACATAGVARSGPCAFFPPVATNGGGVVPLQPPPDGGCSSRDCGDAGPVAVLLTGYTRGDAKTSAKLEKHVEAVASNVARPLDAHVFAVFEVGNCPPARAPAAGAPARAAAPSADSACTVDAREALVEAQLRAALGPRLRSVGIVEAADRQGPRRAPSTSHADAGTSGTPPFVRAYLPPPAATGAAFRLYDRAGTKGATKQWYKLREAWRLMEAAESAAGVPYRTVVKLRLDLVPTPQWRLCAARDGLTASAPPMVHAMTDKAFWGRRDAMRVACHVYEAIPYFESSAVLDAGAGGVLGAPPTAGRPRAMERPVAVRALLRSVLSLPPAAFADWTLYQKIGVLNVPDMRSSARAPPELRNAPPARFPSGPAELGRKAAWQAANLRAALAAGLEWVDPLAPTPRPPLRHAMSGPKDFANGLFVTEKDFVDWLLRANVSLCDLGAETRGVLTKNGRWKRRPSMSGCVGLGAIAGGGSGGARAPSAAAAPRPADGRPLMRATATAAIAVSTAAADARARAPARAANRTCAPAPAAVATAAGASVPADARAKHVAFLFVGQFLHNAHVRKKSVAGPAGRLPAFWNEPAKLYPDLKKVPERGAHGAERARGPRGAAGAWSGDDRAGELGAAVRFDAFVATSTQHAEFDACAIVRPAAVAAMLAGPGGFDHVDVETLPYDDLAYVGAAARARLPFRDRMKWPLHPHRVLSYFSTYARAVALARGREAVTGRRYDLVVVTRVDIFFRYVRGIYQPRPPAPAGWWAAVHAAGLIGRRRKRAVCWEDRLILGRREPVFALERLAGRFADTFRALGEQSWPEKHIALLFEDVARDAGVNTSARTGPFFDDYVRFFGFHQNKAKYRADYIRITPDVLALAGASARDAAAAAGGVGGGGDDDEPPLDERRRLHGQLRARRRRAR</sequence>
<gene>
    <name evidence="3" type="ORF">KFE25_004618</name>
</gene>
<evidence type="ECO:0000256" key="2">
    <source>
        <dbReference type="SAM" id="SignalP"/>
    </source>
</evidence>
<accession>A0A8J5XF30</accession>
<keyword evidence="2" id="KW-0732">Signal</keyword>
<dbReference type="Proteomes" id="UP000751190">
    <property type="component" value="Unassembled WGS sequence"/>
</dbReference>
<evidence type="ECO:0000313" key="4">
    <source>
        <dbReference type="Proteomes" id="UP000751190"/>
    </source>
</evidence>
<comment type="caution">
    <text evidence="3">The sequence shown here is derived from an EMBL/GenBank/DDBJ whole genome shotgun (WGS) entry which is preliminary data.</text>
</comment>
<evidence type="ECO:0000256" key="1">
    <source>
        <dbReference type="SAM" id="MobiDB-lite"/>
    </source>
</evidence>
<feature type="compositionally biased region" description="Polar residues" evidence="1">
    <location>
        <begin position="169"/>
        <end position="181"/>
    </location>
</feature>
<feature type="compositionally biased region" description="Basic residues" evidence="1">
    <location>
        <begin position="911"/>
        <end position="924"/>
    </location>
</feature>
<feature type="signal peptide" evidence="2">
    <location>
        <begin position="1"/>
        <end position="23"/>
    </location>
</feature>
<keyword evidence="4" id="KW-1185">Reference proteome</keyword>
<feature type="region of interest" description="Disordered" evidence="1">
    <location>
        <begin position="890"/>
        <end position="924"/>
    </location>
</feature>
<feature type="region of interest" description="Disordered" evidence="1">
    <location>
        <begin position="158"/>
        <end position="184"/>
    </location>
</feature>
<feature type="chain" id="PRO_5035242393" evidence="2">
    <location>
        <begin position="24"/>
        <end position="924"/>
    </location>
</feature>
<reference evidence="3" key="1">
    <citation type="submission" date="2021-05" db="EMBL/GenBank/DDBJ databases">
        <title>The genome of the haptophyte Pavlova lutheri (Diacronema luteri, Pavlovales) - a model for lipid biosynthesis in eukaryotic algae.</title>
        <authorList>
            <person name="Hulatt C.J."/>
            <person name="Posewitz M.C."/>
        </authorList>
    </citation>
    <scope>NUCLEOTIDE SEQUENCE</scope>
    <source>
        <strain evidence="3">NIVA-4/92</strain>
    </source>
</reference>
<protein>
    <submittedName>
        <fullName evidence="3">Uncharacterized protein</fullName>
    </submittedName>
</protein>
<dbReference type="OrthoDB" id="10544414at2759"/>
<dbReference type="EMBL" id="JAGTXO010000019">
    <property type="protein sequence ID" value="KAG8462642.1"/>
    <property type="molecule type" value="Genomic_DNA"/>
</dbReference>
<name>A0A8J5XF30_DIALT</name>
<organism evidence="3 4">
    <name type="scientific">Diacronema lutheri</name>
    <name type="common">Unicellular marine alga</name>
    <name type="synonym">Monochrysis lutheri</name>
    <dbReference type="NCBI Taxonomy" id="2081491"/>
    <lineage>
        <taxon>Eukaryota</taxon>
        <taxon>Haptista</taxon>
        <taxon>Haptophyta</taxon>
        <taxon>Pavlovophyceae</taxon>
        <taxon>Pavlovales</taxon>
        <taxon>Pavlovaceae</taxon>
        <taxon>Diacronema</taxon>
    </lineage>
</organism>